<gene>
    <name evidence="2" type="ORF">QOL99_06890</name>
</gene>
<feature type="region of interest" description="Disordered" evidence="1">
    <location>
        <begin position="41"/>
        <end position="63"/>
    </location>
</feature>
<organism evidence="2 3">
    <name type="scientific">Deinococcus rhizophilus</name>
    <dbReference type="NCBI Taxonomy" id="3049544"/>
    <lineage>
        <taxon>Bacteria</taxon>
        <taxon>Thermotogati</taxon>
        <taxon>Deinococcota</taxon>
        <taxon>Deinococci</taxon>
        <taxon>Deinococcales</taxon>
        <taxon>Deinococcaceae</taxon>
        <taxon>Deinococcus</taxon>
    </lineage>
</organism>
<sequence length="111" mass="12133">PCLPKHLFMSNALGHADASFTLKVYTHLYDDQRAAGALSLDDLLETGSEENSPIPRPTSTADLSQGLEALKQLHQALGTFLETAPEWAATVLEEMTQARTPNADSDRLRKL</sequence>
<accession>A0ABT7JFN8</accession>
<evidence type="ECO:0000256" key="1">
    <source>
        <dbReference type="SAM" id="MobiDB-lite"/>
    </source>
</evidence>
<dbReference type="Proteomes" id="UP001302059">
    <property type="component" value="Unassembled WGS sequence"/>
</dbReference>
<feature type="non-terminal residue" evidence="2">
    <location>
        <position position="1"/>
    </location>
</feature>
<evidence type="ECO:0008006" key="4">
    <source>
        <dbReference type="Google" id="ProtNLM"/>
    </source>
</evidence>
<keyword evidence="3" id="KW-1185">Reference proteome</keyword>
<proteinExistence type="predicted"/>
<dbReference type="RefSeq" id="WP_285522506.1">
    <property type="nucleotide sequence ID" value="NZ_JASNGB010000044.1"/>
</dbReference>
<protein>
    <recommendedName>
        <fullName evidence="4">Integrase</fullName>
    </recommendedName>
</protein>
<reference evidence="2 3" key="1">
    <citation type="submission" date="2023-05" db="EMBL/GenBank/DDBJ databases">
        <authorList>
            <person name="Gao F."/>
        </authorList>
    </citation>
    <scope>NUCLEOTIDE SEQUENCE [LARGE SCALE GENOMIC DNA]</scope>
    <source>
        <strain evidence="2 3">MIMF12</strain>
    </source>
</reference>
<evidence type="ECO:0000313" key="2">
    <source>
        <dbReference type="EMBL" id="MDL2343873.1"/>
    </source>
</evidence>
<dbReference type="EMBL" id="JASNGB010000044">
    <property type="protein sequence ID" value="MDL2343873.1"/>
    <property type="molecule type" value="Genomic_DNA"/>
</dbReference>
<comment type="caution">
    <text evidence="2">The sequence shown here is derived from an EMBL/GenBank/DDBJ whole genome shotgun (WGS) entry which is preliminary data.</text>
</comment>
<name>A0ABT7JFN8_9DEIO</name>
<evidence type="ECO:0000313" key="3">
    <source>
        <dbReference type="Proteomes" id="UP001302059"/>
    </source>
</evidence>